<dbReference type="Proteomes" id="UP000232062">
    <property type="component" value="Unassembled WGS sequence"/>
</dbReference>
<name>A0A2M9WHK3_9GAMM</name>
<dbReference type="OrthoDB" id="6549917at2"/>
<keyword evidence="2" id="KW-1185">Reference proteome</keyword>
<accession>A0A2M9WHK3</accession>
<protein>
    <submittedName>
        <fullName evidence="1">Uncharacterized protein</fullName>
    </submittedName>
</protein>
<reference evidence="1 2" key="1">
    <citation type="submission" date="2017-11" db="EMBL/GenBank/DDBJ databases">
        <title>The genome sequence of Pantoea rodasii DSM 26611.</title>
        <authorList>
            <person name="Gao J."/>
            <person name="Mao X."/>
            <person name="Sun J."/>
        </authorList>
    </citation>
    <scope>NUCLEOTIDE SEQUENCE [LARGE SCALE GENOMIC DNA]</scope>
    <source>
        <strain evidence="1 2">DSM 26611</strain>
    </source>
</reference>
<evidence type="ECO:0000313" key="1">
    <source>
        <dbReference type="EMBL" id="PJZ07023.1"/>
    </source>
</evidence>
<evidence type="ECO:0000313" key="2">
    <source>
        <dbReference type="Proteomes" id="UP000232062"/>
    </source>
</evidence>
<sequence>MSEINITGNIQKAAMTQLRSKEVVQIILASVYTGPTREDATAAATDFVNHLTLHNEASVRTACGDNFDRIQSAFAEQANSIAEKLADAVIDADKSGVESQIQTYVDNLQYKHSIDNGQDAANAKQPAEAV</sequence>
<organism evidence="1 2">
    <name type="scientific">Pantoea rodasii</name>
    <dbReference type="NCBI Taxonomy" id="1076549"/>
    <lineage>
        <taxon>Bacteria</taxon>
        <taxon>Pseudomonadati</taxon>
        <taxon>Pseudomonadota</taxon>
        <taxon>Gammaproteobacteria</taxon>
        <taxon>Enterobacterales</taxon>
        <taxon>Erwiniaceae</taxon>
        <taxon>Pantoea</taxon>
    </lineage>
</organism>
<dbReference type="RefSeq" id="WP_100700297.1">
    <property type="nucleotide sequence ID" value="NZ_MLFP01000017.1"/>
</dbReference>
<dbReference type="EMBL" id="PIQI01000009">
    <property type="protein sequence ID" value="PJZ07023.1"/>
    <property type="molecule type" value="Genomic_DNA"/>
</dbReference>
<dbReference type="AlphaFoldDB" id="A0A2M9WHK3"/>
<comment type="caution">
    <text evidence="1">The sequence shown here is derived from an EMBL/GenBank/DDBJ whole genome shotgun (WGS) entry which is preliminary data.</text>
</comment>
<gene>
    <name evidence="1" type="ORF">PRCB_03140</name>
</gene>
<proteinExistence type="predicted"/>